<keyword evidence="3" id="KW-1185">Reference proteome</keyword>
<dbReference type="Proteomes" id="UP000223913">
    <property type="component" value="Unassembled WGS sequence"/>
</dbReference>
<comment type="caution">
    <text evidence="2">The sequence shown here is derived from an EMBL/GenBank/DDBJ whole genome shotgun (WGS) entry which is preliminary data.</text>
</comment>
<dbReference type="RefSeq" id="WP_099151550.1">
    <property type="nucleotide sequence ID" value="NZ_PDUD01000023.1"/>
</dbReference>
<protein>
    <submittedName>
        <fullName evidence="2">Quinol:cytochrome C oxidoreductase</fullName>
    </submittedName>
</protein>
<keyword evidence="1" id="KW-0472">Membrane</keyword>
<dbReference type="PANTHER" id="PTHR40394:SF2">
    <property type="entry name" value="QUINOL:CYTOCHROME C OXIDOREDUCTASE MEMBRANE PROTEIN"/>
    <property type="match status" value="1"/>
</dbReference>
<evidence type="ECO:0000256" key="1">
    <source>
        <dbReference type="SAM" id="Phobius"/>
    </source>
</evidence>
<dbReference type="InterPro" id="IPR021776">
    <property type="entry name" value="ActD"/>
</dbReference>
<dbReference type="EMBL" id="PDUD01000023">
    <property type="protein sequence ID" value="PHN05003.1"/>
    <property type="molecule type" value="Genomic_DNA"/>
</dbReference>
<sequence length="176" mass="19256">MSAANTEVLYGLYDDEEILLEAVKKAKEDHLEIMDVFTPFPVHGLDPILGLEESRLHIAGFIYGAIGTLTAFLFMTWVFTRDWPIIFGGKPYFSAPAFIPITFEVTVLMASVGMVVTFYTICGMAPGVTNATLDDRITDDKFCIAFNTNGASSDVLDKLKGFFSSTGASEVNSKTI</sequence>
<evidence type="ECO:0000313" key="3">
    <source>
        <dbReference type="Proteomes" id="UP000223913"/>
    </source>
</evidence>
<dbReference type="OrthoDB" id="9792475at2"/>
<keyword evidence="1" id="KW-0812">Transmembrane</keyword>
<dbReference type="AlphaFoldDB" id="A0A2D0NB56"/>
<feature type="transmembrane region" description="Helical" evidence="1">
    <location>
        <begin position="99"/>
        <end position="121"/>
    </location>
</feature>
<dbReference type="PANTHER" id="PTHR40394">
    <property type="entry name" value="LIPOPROTEIN-RELATED"/>
    <property type="match status" value="1"/>
</dbReference>
<evidence type="ECO:0000313" key="2">
    <source>
        <dbReference type="EMBL" id="PHN05003.1"/>
    </source>
</evidence>
<feature type="transmembrane region" description="Helical" evidence="1">
    <location>
        <begin position="58"/>
        <end position="79"/>
    </location>
</feature>
<accession>A0A2D0NB56</accession>
<name>A0A2D0NB56_FLAN2</name>
<dbReference type="Pfam" id="PF11821">
    <property type="entry name" value="ActD"/>
    <property type="match status" value="1"/>
</dbReference>
<keyword evidence="1" id="KW-1133">Transmembrane helix</keyword>
<reference evidence="2 3" key="1">
    <citation type="submission" date="2017-10" db="EMBL/GenBank/DDBJ databases">
        <title>The draft genome sequence of Lewinella nigricans NBRC 102662.</title>
        <authorList>
            <person name="Wang K."/>
        </authorList>
    </citation>
    <scope>NUCLEOTIDE SEQUENCE [LARGE SCALE GENOMIC DNA]</scope>
    <source>
        <strain evidence="2 3">NBRC 102662</strain>
    </source>
</reference>
<gene>
    <name evidence="2" type="ORF">CRP01_18415</name>
</gene>
<organism evidence="2 3">
    <name type="scientific">Flavilitoribacter nigricans (strain ATCC 23147 / DSM 23189 / NBRC 102662 / NCIMB 1420 / SS-2)</name>
    <name type="common">Lewinella nigricans</name>
    <dbReference type="NCBI Taxonomy" id="1122177"/>
    <lineage>
        <taxon>Bacteria</taxon>
        <taxon>Pseudomonadati</taxon>
        <taxon>Bacteroidota</taxon>
        <taxon>Saprospiria</taxon>
        <taxon>Saprospirales</taxon>
        <taxon>Lewinellaceae</taxon>
        <taxon>Flavilitoribacter</taxon>
    </lineage>
</organism>
<proteinExistence type="predicted"/>